<organism evidence="2 3">
    <name type="scientific">Stenotrophomonas lacuserhaii</name>
    <dbReference type="NCBI Taxonomy" id="2760084"/>
    <lineage>
        <taxon>Bacteria</taxon>
        <taxon>Pseudomonadati</taxon>
        <taxon>Pseudomonadota</taxon>
        <taxon>Gammaproteobacteria</taxon>
        <taxon>Lysobacterales</taxon>
        <taxon>Lysobacteraceae</taxon>
        <taxon>Stenotrophomonas</taxon>
    </lineage>
</organism>
<gene>
    <name evidence="2" type="ORF">H9654_06560</name>
</gene>
<reference evidence="2 3" key="1">
    <citation type="submission" date="2020-08" db="EMBL/GenBank/DDBJ databases">
        <title>A Genomic Blueprint of the Chicken Gut Microbiome.</title>
        <authorList>
            <person name="Gilroy R."/>
            <person name="Ravi A."/>
            <person name="Getino M."/>
            <person name="Pursley I."/>
            <person name="Horton D.L."/>
            <person name="Alikhan N.-F."/>
            <person name="Baker D."/>
            <person name="Gharbi K."/>
            <person name="Hall N."/>
            <person name="Watson M."/>
            <person name="Adriaenssens E.M."/>
            <person name="Foster-Nyarko E."/>
            <person name="Jarju S."/>
            <person name="Secka A."/>
            <person name="Antonio M."/>
            <person name="Oren A."/>
            <person name="Chaudhuri R."/>
            <person name="La Ragione R.M."/>
            <person name="Hildebrand F."/>
            <person name="Pallen M.J."/>
        </authorList>
    </citation>
    <scope>NUCLEOTIDE SEQUENCE [LARGE SCALE GENOMIC DNA]</scope>
    <source>
        <strain evidence="2 3">Sa5BUN4</strain>
    </source>
</reference>
<keyword evidence="1" id="KW-1133">Transmembrane helix</keyword>
<feature type="transmembrane region" description="Helical" evidence="1">
    <location>
        <begin position="66"/>
        <end position="89"/>
    </location>
</feature>
<dbReference type="Proteomes" id="UP000636938">
    <property type="component" value="Unassembled WGS sequence"/>
</dbReference>
<evidence type="ECO:0000256" key="1">
    <source>
        <dbReference type="SAM" id="Phobius"/>
    </source>
</evidence>
<sequence>MSATPPPLHAPRGWTSMQVDSHLHTLKILFYVLGGFELLLAAFLLLVTLAGYVSEPPGSGPEAAPWLLFIVMGIASAVYVVLGGLSLQAARCLGARRQHRLCLVVAGLACLTGALGIALTVYALWALLRPEVVASFPDGAPKVAA</sequence>
<dbReference type="RefSeq" id="WP_191769938.1">
    <property type="nucleotide sequence ID" value="NZ_JACSQS010000004.1"/>
</dbReference>
<protein>
    <recommendedName>
        <fullName evidence="4">Transmembrane protein</fullName>
    </recommendedName>
</protein>
<accession>A0A8X8K393</accession>
<dbReference type="AlphaFoldDB" id="A0A8X8K393"/>
<dbReference type="EMBL" id="JACSQS010000004">
    <property type="protein sequence ID" value="MBD7953869.1"/>
    <property type="molecule type" value="Genomic_DNA"/>
</dbReference>
<keyword evidence="1" id="KW-0812">Transmembrane</keyword>
<proteinExistence type="predicted"/>
<name>A0A8X8K393_9GAMM</name>
<evidence type="ECO:0000313" key="2">
    <source>
        <dbReference type="EMBL" id="MBD7953869.1"/>
    </source>
</evidence>
<comment type="caution">
    <text evidence="2">The sequence shown here is derived from an EMBL/GenBank/DDBJ whole genome shotgun (WGS) entry which is preliminary data.</text>
</comment>
<evidence type="ECO:0008006" key="4">
    <source>
        <dbReference type="Google" id="ProtNLM"/>
    </source>
</evidence>
<feature type="transmembrane region" description="Helical" evidence="1">
    <location>
        <begin position="101"/>
        <end position="128"/>
    </location>
</feature>
<keyword evidence="1" id="KW-0472">Membrane</keyword>
<evidence type="ECO:0000313" key="3">
    <source>
        <dbReference type="Proteomes" id="UP000636938"/>
    </source>
</evidence>
<keyword evidence="3" id="KW-1185">Reference proteome</keyword>
<feature type="transmembrane region" description="Helical" evidence="1">
    <location>
        <begin position="28"/>
        <end position="54"/>
    </location>
</feature>